<evidence type="ECO:0000256" key="3">
    <source>
        <dbReference type="ARBA" id="ARBA00022741"/>
    </source>
</evidence>
<evidence type="ECO:0000256" key="1">
    <source>
        <dbReference type="ARBA" id="ARBA00005417"/>
    </source>
</evidence>
<dbReference type="InterPro" id="IPR003439">
    <property type="entry name" value="ABC_transporter-like_ATP-bd"/>
</dbReference>
<dbReference type="RefSeq" id="WP_133119739.1">
    <property type="nucleotide sequence ID" value="NZ_CANNXG010000018.1"/>
</dbReference>
<dbReference type="Pfam" id="PF00005">
    <property type="entry name" value="ABC_tran"/>
    <property type="match status" value="1"/>
</dbReference>
<dbReference type="PANTHER" id="PTHR42734:SF6">
    <property type="entry name" value="MOLYBDATE IMPORT ATP-BINDING PROTEIN MOLC"/>
    <property type="match status" value="1"/>
</dbReference>
<evidence type="ECO:0000259" key="5">
    <source>
        <dbReference type="PROSITE" id="PS50893"/>
    </source>
</evidence>
<dbReference type="PANTHER" id="PTHR42734">
    <property type="entry name" value="METAL TRANSPORT SYSTEM ATP-BINDING PROTEIN TM_0124-RELATED"/>
    <property type="match status" value="1"/>
</dbReference>
<evidence type="ECO:0000313" key="6">
    <source>
        <dbReference type="EMBL" id="MBG9354237.1"/>
    </source>
</evidence>
<keyword evidence="2" id="KW-0813">Transport</keyword>
<dbReference type="InterPro" id="IPR003593">
    <property type="entry name" value="AAA+_ATPase"/>
</dbReference>
<protein>
    <submittedName>
        <fullName evidence="6">ABC transporter ATP-binding protein</fullName>
    </submittedName>
</protein>
<keyword evidence="4 6" id="KW-0067">ATP-binding</keyword>
<dbReference type="InterPro" id="IPR017871">
    <property type="entry name" value="ABC_transporter-like_CS"/>
</dbReference>
<dbReference type="Gene3D" id="3.40.50.300">
    <property type="entry name" value="P-loop containing nucleotide triphosphate hydrolases"/>
    <property type="match status" value="1"/>
</dbReference>
<evidence type="ECO:0000256" key="2">
    <source>
        <dbReference type="ARBA" id="ARBA00022448"/>
    </source>
</evidence>
<evidence type="ECO:0000256" key="4">
    <source>
        <dbReference type="ARBA" id="ARBA00022840"/>
    </source>
</evidence>
<reference evidence="6 7" key="1">
    <citation type="journal article" date="2020" name="J. Clin. Microbiol.">
        <title>Assessing the Genetic Diversity of Austrian Corynebacterium diphtheriae Clinical Isolates, 2011-2019.</title>
        <authorList>
            <person name="Schaeffer J."/>
            <person name="Huhulescu S."/>
            <person name="Stoeger A."/>
            <person name="Allerberger F."/>
            <person name="Ruppitsch W."/>
        </authorList>
    </citation>
    <scope>NUCLEOTIDE SEQUENCE [LARGE SCALE GENOMIC DNA]</scope>
    <source>
        <strain evidence="6 7">04-17</strain>
    </source>
</reference>
<dbReference type="InterPro" id="IPR050153">
    <property type="entry name" value="Metal_Ion_Import_ABC"/>
</dbReference>
<dbReference type="Proteomes" id="UP000615580">
    <property type="component" value="Unassembled WGS sequence"/>
</dbReference>
<dbReference type="EMBL" id="JADQUG010000021">
    <property type="protein sequence ID" value="MBG9354237.1"/>
    <property type="molecule type" value="Genomic_DNA"/>
</dbReference>
<feature type="domain" description="ABC transporter" evidence="5">
    <location>
        <begin position="2"/>
        <end position="225"/>
    </location>
</feature>
<dbReference type="SUPFAM" id="SSF52540">
    <property type="entry name" value="P-loop containing nucleoside triphosphate hydrolases"/>
    <property type="match status" value="1"/>
</dbReference>
<organism evidence="6 7">
    <name type="scientific">Corynebacterium belfantii</name>
    <dbReference type="NCBI Taxonomy" id="2014537"/>
    <lineage>
        <taxon>Bacteria</taxon>
        <taxon>Bacillati</taxon>
        <taxon>Actinomycetota</taxon>
        <taxon>Actinomycetes</taxon>
        <taxon>Mycobacteriales</taxon>
        <taxon>Corynebacteriaceae</taxon>
        <taxon>Corynebacterium</taxon>
    </lineage>
</organism>
<comment type="similarity">
    <text evidence="1">Belongs to the ABC transporter superfamily.</text>
</comment>
<dbReference type="InterPro" id="IPR027417">
    <property type="entry name" value="P-loop_NTPase"/>
</dbReference>
<dbReference type="PROSITE" id="PS00211">
    <property type="entry name" value="ABC_TRANSPORTER_1"/>
    <property type="match status" value="1"/>
</dbReference>
<proteinExistence type="inferred from homology"/>
<name>A0ABS0LC30_9CORY</name>
<keyword evidence="3" id="KW-0547">Nucleotide-binding</keyword>
<comment type="caution">
    <text evidence="6">The sequence shown here is derived from an EMBL/GenBank/DDBJ whole genome shotgun (WGS) entry which is preliminary data.</text>
</comment>
<dbReference type="SMART" id="SM00382">
    <property type="entry name" value="AAA"/>
    <property type="match status" value="1"/>
</dbReference>
<dbReference type="PROSITE" id="PS50893">
    <property type="entry name" value="ABC_TRANSPORTER_2"/>
    <property type="match status" value="1"/>
</dbReference>
<accession>A0ABS0LC30</accession>
<keyword evidence="7" id="KW-1185">Reference proteome</keyword>
<gene>
    <name evidence="6" type="ORF">I4J41_06360</name>
</gene>
<dbReference type="GO" id="GO:0005524">
    <property type="term" value="F:ATP binding"/>
    <property type="evidence" value="ECO:0007669"/>
    <property type="project" value="UniProtKB-KW"/>
</dbReference>
<evidence type="ECO:0000313" key="7">
    <source>
        <dbReference type="Proteomes" id="UP000615580"/>
    </source>
</evidence>
<sequence>MLKATNIGFHYRSADWLFRNINVELPAGKCMAVLGPNARGKTTLLTCLARIREPLEGSVEHDGQIGYVPQNTQTSFQFTAFDMVLMGTARHRSPWQMPSTQDEEQALKALKRVGIEHLAQRLFSAMSGGQRQLVLIARALASDPATLILDEPTSALDLHNQARTLSIMHQLCNEGIGVIFTTHDPTHALNIADHTLMMSSDISCSESRAQLNEHKLSGLYKLPVRTPHVDFISGKRQVVVPDLLSLKGGNNGHSTETSDGQTR</sequence>
<dbReference type="GeneID" id="97333282"/>